<feature type="transmembrane region" description="Helical" evidence="1">
    <location>
        <begin position="46"/>
        <end position="64"/>
    </location>
</feature>
<organism evidence="2 3">
    <name type="scientific">Corynebacterium urealyticum</name>
    <dbReference type="NCBI Taxonomy" id="43771"/>
    <lineage>
        <taxon>Bacteria</taxon>
        <taxon>Bacillati</taxon>
        <taxon>Actinomycetota</taxon>
        <taxon>Actinomycetes</taxon>
        <taxon>Mycobacteriales</taxon>
        <taxon>Corynebacteriaceae</taxon>
        <taxon>Corynebacterium</taxon>
    </lineage>
</organism>
<keyword evidence="1" id="KW-1133">Transmembrane helix</keyword>
<dbReference type="Proteomes" id="UP000324726">
    <property type="component" value="Unassembled WGS sequence"/>
</dbReference>
<feature type="transmembrane region" description="Helical" evidence="1">
    <location>
        <begin position="7"/>
        <end position="26"/>
    </location>
</feature>
<dbReference type="OMA" id="RVMHTHC"/>
<proteinExistence type="predicted"/>
<dbReference type="AlphaFoldDB" id="A0A5D4FU97"/>
<dbReference type="Pfam" id="PF11070">
    <property type="entry name" value="DUF2871"/>
    <property type="match status" value="1"/>
</dbReference>
<feature type="transmembrane region" description="Helical" evidence="1">
    <location>
        <begin position="120"/>
        <end position="142"/>
    </location>
</feature>
<comment type="caution">
    <text evidence="2">The sequence shown here is derived from an EMBL/GenBank/DDBJ whole genome shotgun (WGS) entry which is preliminary data.</text>
</comment>
<keyword evidence="1" id="KW-0472">Membrane</keyword>
<evidence type="ECO:0000313" key="3">
    <source>
        <dbReference type="Proteomes" id="UP000324726"/>
    </source>
</evidence>
<protein>
    <submittedName>
        <fullName evidence="2">DUF2871 domain-containing protein</fullName>
    </submittedName>
</protein>
<sequence length="160" mass="17593">MKNAQKTLFTTAFIYLVIGMLSGVFYREVTKFKEFPVDNATQLSTLHTHLLVLGFIVPLVVLALDKLYTLAGSKQFTWFFYLYNIGLVITLVMMTVRGWLQVLAGSPLEETPELSKGMDAGISGMAGIGHILLAVSLVLLMVRLGARINTVQAQAKQVNA</sequence>
<accession>A0A5D4FU97</accession>
<dbReference type="RefSeq" id="WP_012359309.1">
    <property type="nucleotide sequence ID" value="NZ_CP065982.1"/>
</dbReference>
<gene>
    <name evidence="2" type="ORF">FYJ87_01500</name>
</gene>
<evidence type="ECO:0000256" key="1">
    <source>
        <dbReference type="SAM" id="Phobius"/>
    </source>
</evidence>
<keyword evidence="1" id="KW-0812">Transmembrane</keyword>
<dbReference type="EMBL" id="VSZI01000001">
    <property type="protein sequence ID" value="TYR19707.1"/>
    <property type="molecule type" value="Genomic_DNA"/>
</dbReference>
<feature type="transmembrane region" description="Helical" evidence="1">
    <location>
        <begin position="76"/>
        <end position="100"/>
    </location>
</feature>
<dbReference type="InterPro" id="IPR021299">
    <property type="entry name" value="DUF2871"/>
</dbReference>
<reference evidence="2 3" key="1">
    <citation type="submission" date="2019-08" db="EMBL/GenBank/DDBJ databases">
        <title>Draft genome of C. urealyticum strain VH4248.</title>
        <authorList>
            <person name="Navas J."/>
        </authorList>
    </citation>
    <scope>NUCLEOTIDE SEQUENCE [LARGE SCALE GENOMIC DNA]</scope>
    <source>
        <strain evidence="2 3">VH4248</strain>
    </source>
</reference>
<dbReference type="GeneID" id="60604842"/>
<name>A0A5D4FU97_9CORY</name>
<evidence type="ECO:0000313" key="2">
    <source>
        <dbReference type="EMBL" id="TYR19707.1"/>
    </source>
</evidence>